<keyword evidence="2" id="KW-1185">Reference proteome</keyword>
<reference evidence="2" key="1">
    <citation type="submission" date="2019-04" db="EMBL/GenBank/DDBJ databases">
        <title>Draft genome sequence of Pseudonocardiaceae bacterium SL3-2-4.</title>
        <authorList>
            <person name="Ningsih F."/>
            <person name="Yokota A."/>
            <person name="Sakai Y."/>
            <person name="Nanatani K."/>
            <person name="Yabe S."/>
            <person name="Oetari A."/>
            <person name="Sjamsuridzal W."/>
        </authorList>
    </citation>
    <scope>NUCLEOTIDE SEQUENCE [LARGE SCALE GENOMIC DNA]</scope>
    <source>
        <strain evidence="2">SL3-2-4</strain>
    </source>
</reference>
<dbReference type="AlphaFoldDB" id="A0A4D4J8W6"/>
<evidence type="ECO:0000313" key="1">
    <source>
        <dbReference type="EMBL" id="GDY31108.1"/>
    </source>
</evidence>
<protein>
    <submittedName>
        <fullName evidence="1">Uncharacterized protein</fullName>
    </submittedName>
</protein>
<dbReference type="RefSeq" id="WP_192909520.1">
    <property type="nucleotide sequence ID" value="NZ_BJFL01000011.1"/>
</dbReference>
<organism evidence="1 2">
    <name type="scientific">Gandjariella thermophila</name>
    <dbReference type="NCBI Taxonomy" id="1931992"/>
    <lineage>
        <taxon>Bacteria</taxon>
        <taxon>Bacillati</taxon>
        <taxon>Actinomycetota</taxon>
        <taxon>Actinomycetes</taxon>
        <taxon>Pseudonocardiales</taxon>
        <taxon>Pseudonocardiaceae</taxon>
        <taxon>Gandjariella</taxon>
    </lineage>
</organism>
<evidence type="ECO:0000313" key="2">
    <source>
        <dbReference type="Proteomes" id="UP000298860"/>
    </source>
</evidence>
<accession>A0A4D4J8W6</accession>
<dbReference type="Proteomes" id="UP000298860">
    <property type="component" value="Unassembled WGS sequence"/>
</dbReference>
<proteinExistence type="predicted"/>
<gene>
    <name evidence="1" type="ORF">GTS_27410</name>
</gene>
<sequence>MTAAPTSALAELLRRGRAPLGPPVRVDFGPTTGPLSELAEVLVHTNGFTVFNAGIQLFHAGPRGLGPELAVWNARGTWKDTYAGLVDRLLCFAQDLLAVQFAIAENCHVVAVDPETAGRTILGDSLDAWAQWLLDDPDVHGTWSLATAWQDTPRPIKNASSRAGCSCSAAATTPTTSSPATPWRQCGFASRWPSACTTPPTAPACTCLAHDHHSTARSRP</sequence>
<name>A0A4D4J8W6_9PSEU</name>
<comment type="caution">
    <text evidence="1">The sequence shown here is derived from an EMBL/GenBank/DDBJ whole genome shotgun (WGS) entry which is preliminary data.</text>
</comment>
<dbReference type="EMBL" id="BJFL01000011">
    <property type="protein sequence ID" value="GDY31108.1"/>
    <property type="molecule type" value="Genomic_DNA"/>
</dbReference>